<evidence type="ECO:0000256" key="3">
    <source>
        <dbReference type="ARBA" id="ARBA00022806"/>
    </source>
</evidence>
<evidence type="ECO:0000256" key="2">
    <source>
        <dbReference type="ARBA" id="ARBA00022801"/>
    </source>
</evidence>
<dbReference type="SMART" id="SM00487">
    <property type="entry name" value="DEXDc"/>
    <property type="match status" value="1"/>
</dbReference>
<gene>
    <name evidence="7" type="ORF">K1X11_010320</name>
</gene>
<keyword evidence="1" id="KW-0547">Nucleotide-binding</keyword>
<dbReference type="InterPro" id="IPR050474">
    <property type="entry name" value="Hel308_SKI2-like"/>
</dbReference>
<name>A0ABZ1CDR2_9BACT</name>
<proteinExistence type="predicted"/>
<protein>
    <submittedName>
        <fullName evidence="7">DEAD/DEAH box helicase</fullName>
    </submittedName>
</protein>
<organism evidence="7 8">
    <name type="scientific">Actomonas aquatica</name>
    <dbReference type="NCBI Taxonomy" id="2866162"/>
    <lineage>
        <taxon>Bacteria</taxon>
        <taxon>Pseudomonadati</taxon>
        <taxon>Verrucomicrobiota</taxon>
        <taxon>Opitutia</taxon>
        <taxon>Opitutales</taxon>
        <taxon>Opitutaceae</taxon>
        <taxon>Actomonas</taxon>
    </lineage>
</organism>
<dbReference type="InterPro" id="IPR011545">
    <property type="entry name" value="DEAD/DEAH_box_helicase_dom"/>
</dbReference>
<keyword evidence="4" id="KW-0067">ATP-binding</keyword>
<dbReference type="SMART" id="SM00490">
    <property type="entry name" value="HELICc"/>
    <property type="match status" value="1"/>
</dbReference>
<evidence type="ECO:0000256" key="1">
    <source>
        <dbReference type="ARBA" id="ARBA00022741"/>
    </source>
</evidence>
<dbReference type="Proteomes" id="UP000738431">
    <property type="component" value="Chromosome"/>
</dbReference>
<evidence type="ECO:0000259" key="5">
    <source>
        <dbReference type="PROSITE" id="PS51192"/>
    </source>
</evidence>
<keyword evidence="2" id="KW-0378">Hydrolase</keyword>
<dbReference type="RefSeq" id="WP_221032257.1">
    <property type="nucleotide sequence ID" value="NZ_CP139781.1"/>
</dbReference>
<dbReference type="InterPro" id="IPR001650">
    <property type="entry name" value="Helicase_C-like"/>
</dbReference>
<dbReference type="Pfam" id="PF00271">
    <property type="entry name" value="Helicase_C"/>
    <property type="match status" value="1"/>
</dbReference>
<dbReference type="PROSITE" id="PS51192">
    <property type="entry name" value="HELICASE_ATP_BIND_1"/>
    <property type="match status" value="1"/>
</dbReference>
<dbReference type="InterPro" id="IPR027417">
    <property type="entry name" value="P-loop_NTPase"/>
</dbReference>
<reference evidence="7 8" key="1">
    <citation type="submission" date="2023-12" db="EMBL/GenBank/DDBJ databases">
        <title>Description of an unclassified Opitutus bacterium of Verrucomicrobiota.</title>
        <authorList>
            <person name="Zhang D.-F."/>
        </authorList>
    </citation>
    <scope>NUCLEOTIDE SEQUENCE [LARGE SCALE GENOMIC DNA]</scope>
    <source>
        <strain evidence="7 8">WL0086</strain>
    </source>
</reference>
<feature type="domain" description="Helicase C-terminal" evidence="6">
    <location>
        <begin position="196"/>
        <end position="393"/>
    </location>
</feature>
<dbReference type="SUPFAM" id="SSF52540">
    <property type="entry name" value="P-loop containing nucleoside triphosphate hydrolases"/>
    <property type="match status" value="1"/>
</dbReference>
<evidence type="ECO:0000313" key="7">
    <source>
        <dbReference type="EMBL" id="WRQ89800.1"/>
    </source>
</evidence>
<dbReference type="EMBL" id="CP139781">
    <property type="protein sequence ID" value="WRQ89800.1"/>
    <property type="molecule type" value="Genomic_DNA"/>
</dbReference>
<dbReference type="PANTHER" id="PTHR47961:SF8">
    <property type="entry name" value="DEXH-BOX ATP-DEPENDENT RNA HELICASE DEXH15 CHLOROPLASTIC"/>
    <property type="match status" value="1"/>
</dbReference>
<sequence length="692" mass="76225">MARFGSDDWAAGLQRLMLPDAWQAEAIQALAAGEDVVVDAPTGAGKTYVFERWAEQANFGRRAIFTVPTRALANDKYAEWRERGWRVGIVTGDVTVDPEAPVVVATLEAVQRELTAIGATGESRLLVVDEYQWIADPVRGNHYEGVLLALPVTVQLLLLSGSVGNPGDVQAWLQRLGRSVRMVRTRVRPVPLEEFDVDDLTRGLPREIQGFWAKRLAGALREGLGPVLVFAPHRRDAERLARQFAREVPLSEPLTLTTAQEQAAGPQLARLLRQRVAYHHSGLSYLQRAGVVEPLAKAGQLRAVVATLGLSAGINFSLRSVMVTAERYRVGHVERPIAPHELLQMIGRAGRRGLDEVGYMLVSLRTPRMGRAAPQRLKRATPMPWTFLLRGLRVGDDAAQLVRDWGARFYAPEPIAVGNEVTGQLPAEVTLPCAQKTDTGRARVVRRRRNPFRGCRGCEWRRECLALSPQPTLLWSLQRLGVLDKQLRLTARGAIVASFTGPEGLALAAALESPRYPLDDLLYDAANLFAGERFCGDDPQRIGRLLQVAEKVYRRFDFPGFLSEGVPTGYGAGASEVVQALTERTAKASTVIAELEQAGRGDVDRLLTEWRSLLRQVAHAAPLDGDGLSPAELKLAERWDVFRGLCRATLDAQGRTTLPEVPPLSAEQRKPIEHRFRRLRPGEGLTRQAAAG</sequence>
<evidence type="ECO:0000313" key="8">
    <source>
        <dbReference type="Proteomes" id="UP000738431"/>
    </source>
</evidence>
<dbReference type="GO" id="GO:0004386">
    <property type="term" value="F:helicase activity"/>
    <property type="evidence" value="ECO:0007669"/>
    <property type="project" value="UniProtKB-KW"/>
</dbReference>
<feature type="domain" description="Helicase ATP-binding" evidence="5">
    <location>
        <begin position="27"/>
        <end position="181"/>
    </location>
</feature>
<dbReference type="PROSITE" id="PS51194">
    <property type="entry name" value="HELICASE_CTER"/>
    <property type="match status" value="1"/>
</dbReference>
<accession>A0ABZ1CDR2</accession>
<dbReference type="InterPro" id="IPR014001">
    <property type="entry name" value="Helicase_ATP-bd"/>
</dbReference>
<dbReference type="PANTHER" id="PTHR47961">
    <property type="entry name" value="DNA POLYMERASE THETA, PUTATIVE (AFU_ORTHOLOGUE AFUA_1G05260)-RELATED"/>
    <property type="match status" value="1"/>
</dbReference>
<keyword evidence="3 7" id="KW-0347">Helicase</keyword>
<dbReference type="Pfam" id="PF00270">
    <property type="entry name" value="DEAD"/>
    <property type="match status" value="1"/>
</dbReference>
<keyword evidence="8" id="KW-1185">Reference proteome</keyword>
<evidence type="ECO:0000256" key="4">
    <source>
        <dbReference type="ARBA" id="ARBA00022840"/>
    </source>
</evidence>
<evidence type="ECO:0000259" key="6">
    <source>
        <dbReference type="PROSITE" id="PS51194"/>
    </source>
</evidence>
<dbReference type="Gene3D" id="3.40.50.300">
    <property type="entry name" value="P-loop containing nucleotide triphosphate hydrolases"/>
    <property type="match status" value="2"/>
</dbReference>